<reference evidence="3" key="1">
    <citation type="submission" date="2021-07" db="EMBL/GenBank/DDBJ databases">
        <title>New genus and species of the family Alcaligenaceae.</title>
        <authorList>
            <person name="Hahn M.W."/>
        </authorList>
    </citation>
    <scope>NUCLEOTIDE SEQUENCE</scope>
    <source>
        <strain evidence="3">LF4-65</strain>
    </source>
</reference>
<feature type="chain" id="PRO_5038038313" evidence="2">
    <location>
        <begin position="25"/>
        <end position="328"/>
    </location>
</feature>
<proteinExistence type="inferred from homology"/>
<dbReference type="AlphaFoldDB" id="A0A953NCC2"/>
<dbReference type="Gene3D" id="3.40.190.150">
    <property type="entry name" value="Bordetella uptake gene, domain 1"/>
    <property type="match status" value="1"/>
</dbReference>
<feature type="signal peptide" evidence="2">
    <location>
        <begin position="1"/>
        <end position="24"/>
    </location>
</feature>
<evidence type="ECO:0000256" key="1">
    <source>
        <dbReference type="ARBA" id="ARBA00006987"/>
    </source>
</evidence>
<sequence>MNLTKIVQASLVAICLGSAASSHAQGAAAPAYPAKTIRLLVGFAPGGGTDSAARTVAVKLSELIGQSVVVDNRPGAGGNIAADAVANAAPDGYTIGLANIGSLAVNPHMPDGTPYKTLKDFAMISNGVTFGNILVVRADSNIKTLADYIAAAKNKDKPLFYGSPGLGSAGHLAGELLQARTGTSAEHINYKGGGPAMTALLAGDIQAIFASAPTAIPQIKGGKIRAIAVTGAQRAQALPDVPTIAELGFPGYQATNWYSFVAPARTPDAIVQKLNEALVAALRDPKTIERLETSAMEPDPSTPQEMRAFVEKEYETWGDVVRKLKLKR</sequence>
<dbReference type="PANTHER" id="PTHR42928">
    <property type="entry name" value="TRICARBOXYLATE-BINDING PROTEIN"/>
    <property type="match status" value="1"/>
</dbReference>
<keyword evidence="2" id="KW-0732">Signal</keyword>
<protein>
    <submittedName>
        <fullName evidence="3">Tripartite tricarboxylate transporter substrate binding protein</fullName>
    </submittedName>
</protein>
<dbReference type="PIRSF" id="PIRSF017082">
    <property type="entry name" value="YflP"/>
    <property type="match status" value="1"/>
</dbReference>
<dbReference type="Proteomes" id="UP000739565">
    <property type="component" value="Unassembled WGS sequence"/>
</dbReference>
<dbReference type="Gene3D" id="3.40.190.10">
    <property type="entry name" value="Periplasmic binding protein-like II"/>
    <property type="match status" value="1"/>
</dbReference>
<keyword evidence="4" id="KW-1185">Reference proteome</keyword>
<dbReference type="InterPro" id="IPR005064">
    <property type="entry name" value="BUG"/>
</dbReference>
<dbReference type="Pfam" id="PF03401">
    <property type="entry name" value="TctC"/>
    <property type="match status" value="1"/>
</dbReference>
<gene>
    <name evidence="3" type="ORF">KZZ10_08590</name>
</gene>
<dbReference type="PANTHER" id="PTHR42928:SF5">
    <property type="entry name" value="BLR1237 PROTEIN"/>
    <property type="match status" value="1"/>
</dbReference>
<dbReference type="InterPro" id="IPR042100">
    <property type="entry name" value="Bug_dom1"/>
</dbReference>
<comment type="similarity">
    <text evidence="1">Belongs to the UPF0065 (bug) family.</text>
</comment>
<comment type="caution">
    <text evidence="3">The sequence shown here is derived from an EMBL/GenBank/DDBJ whole genome shotgun (WGS) entry which is preliminary data.</text>
</comment>
<evidence type="ECO:0000313" key="4">
    <source>
        <dbReference type="Proteomes" id="UP000739565"/>
    </source>
</evidence>
<dbReference type="EMBL" id="JAHXRI010000007">
    <property type="protein sequence ID" value="MBZ1350700.1"/>
    <property type="molecule type" value="Genomic_DNA"/>
</dbReference>
<evidence type="ECO:0000256" key="2">
    <source>
        <dbReference type="SAM" id="SignalP"/>
    </source>
</evidence>
<evidence type="ECO:0000313" key="3">
    <source>
        <dbReference type="EMBL" id="MBZ1350700.1"/>
    </source>
</evidence>
<dbReference type="SUPFAM" id="SSF53850">
    <property type="entry name" value="Periplasmic binding protein-like II"/>
    <property type="match status" value="1"/>
</dbReference>
<dbReference type="RefSeq" id="WP_259661111.1">
    <property type="nucleotide sequence ID" value="NZ_JAHXRI010000007.1"/>
</dbReference>
<dbReference type="CDD" id="cd07012">
    <property type="entry name" value="PBP2_Bug_TTT"/>
    <property type="match status" value="1"/>
</dbReference>
<name>A0A953NCC2_9BURK</name>
<accession>A0A953NCC2</accession>
<organism evidence="3 4">
    <name type="scientific">Zwartia hollandica</name>
    <dbReference type="NCBI Taxonomy" id="324606"/>
    <lineage>
        <taxon>Bacteria</taxon>
        <taxon>Pseudomonadati</taxon>
        <taxon>Pseudomonadota</taxon>
        <taxon>Betaproteobacteria</taxon>
        <taxon>Burkholderiales</taxon>
        <taxon>Alcaligenaceae</taxon>
        <taxon>Zwartia</taxon>
    </lineage>
</organism>